<comment type="caution">
    <text evidence="1">The sequence shown here is derived from an EMBL/GenBank/DDBJ whole genome shotgun (WGS) entry which is preliminary data.</text>
</comment>
<name>A0A0F9H7U0_9ZZZZ</name>
<sequence length="717" mass="77324">MNSSYKDLYTQIVEEIEKRRTYPSTDSYDSSLSKTQITDPLSFTAKNLSVDVGAVTDAVYAVLAEMIAPTIISGLTVEATDPISNKVKVKAGKGTIGGRIYTLNQDVTIEVPFDIDTTTTVFYINFHINGVKIERTQNKDLLMLAKVIVPNPGTTNRVKDSRNDYDIWDAHIVSYKPVHFYGDGKGNLEEDSIDLLRDNIGDILADNIIGNIRLSEDLKIINTAGTLELNSNSLKLKDSSGNLLSKFNDKGVYFYDTNAVELARFTSIDARIGNIIIGTDSISSGNFSSGALGSGFKIEDSGHAEFQDVYIRGKLTSTVFEYETISTIGGNLLVLDGDVLDSDMTALDASTLVISGDTNFSVGDILRMKDGIDDEWVEVTGISGNIYTITRDKNSDYGADSNPIWKKGMAVVNYKQSGDGGIFMTSSESNAPFINIFKHTGSPWSSIDTVTRFGNLNGFLGYSTDLYGIAIGEAEKYLKYDPTNGLRIKGDITITGGNASVTYYQATEPGSSGDSNTPKDGDFWVDTDDGNKTYVYDSGSWNLTSSLGITDSNGKITTAATPSGEGLYLGSSYMGYYSGSAWQTYIQSNGNFLFKGDSSNYVQWDGADLTVRGTLNADDINVGTLSGITIQGNTIQTAASGSRVVMDSNSFVAYDDSSGGGLQVFKIILSNPDSGQFEGDVTIGDYYNGRGIRWNASADTFHIKGDITASSGTFTGT</sequence>
<dbReference type="EMBL" id="LAZR01015839">
    <property type="protein sequence ID" value="KKM07125.1"/>
    <property type="molecule type" value="Genomic_DNA"/>
</dbReference>
<proteinExistence type="predicted"/>
<organism evidence="1">
    <name type="scientific">marine sediment metagenome</name>
    <dbReference type="NCBI Taxonomy" id="412755"/>
    <lineage>
        <taxon>unclassified sequences</taxon>
        <taxon>metagenomes</taxon>
        <taxon>ecological metagenomes</taxon>
    </lineage>
</organism>
<accession>A0A0F9H7U0</accession>
<evidence type="ECO:0000313" key="1">
    <source>
        <dbReference type="EMBL" id="KKM07125.1"/>
    </source>
</evidence>
<feature type="non-terminal residue" evidence="1">
    <location>
        <position position="717"/>
    </location>
</feature>
<reference evidence="1" key="1">
    <citation type="journal article" date="2015" name="Nature">
        <title>Complex archaea that bridge the gap between prokaryotes and eukaryotes.</title>
        <authorList>
            <person name="Spang A."/>
            <person name="Saw J.H."/>
            <person name="Jorgensen S.L."/>
            <person name="Zaremba-Niedzwiedzka K."/>
            <person name="Martijn J."/>
            <person name="Lind A.E."/>
            <person name="van Eijk R."/>
            <person name="Schleper C."/>
            <person name="Guy L."/>
            <person name="Ettema T.J."/>
        </authorList>
    </citation>
    <scope>NUCLEOTIDE SEQUENCE</scope>
</reference>
<protein>
    <submittedName>
        <fullName evidence="1">Uncharacterized protein</fullName>
    </submittedName>
</protein>
<dbReference type="AlphaFoldDB" id="A0A0F9H7U0"/>
<gene>
    <name evidence="1" type="ORF">LCGC14_1737040</name>
</gene>